<sequence length="60" mass="6664">MGAVEKVMALMGDFLQDLQKSLINNYTLTYKGTKEIFCCIEDDNFLYIAKPSPLTSLGLG</sequence>
<dbReference type="Proteomes" id="UP000003172">
    <property type="component" value="Unassembled WGS sequence"/>
</dbReference>
<gene>
    <name evidence="1" type="ORF">MICAB_7100003</name>
</gene>
<comment type="caution">
    <text evidence="1">The sequence shown here is derived from an EMBL/GenBank/DDBJ whole genome shotgun (WGS) entry which is preliminary data.</text>
</comment>
<organism evidence="1 2">
    <name type="scientific">Microcystis aeruginosa PCC 9717</name>
    <dbReference type="NCBI Taxonomy" id="1160286"/>
    <lineage>
        <taxon>Bacteria</taxon>
        <taxon>Bacillati</taxon>
        <taxon>Cyanobacteriota</taxon>
        <taxon>Cyanophyceae</taxon>
        <taxon>Oscillatoriophycideae</taxon>
        <taxon>Chroococcales</taxon>
        <taxon>Microcystaceae</taxon>
        <taxon>Microcystis</taxon>
    </lineage>
</organism>
<dbReference type="AlphaFoldDB" id="I4FWG3"/>
<evidence type="ECO:0000313" key="1">
    <source>
        <dbReference type="EMBL" id="CCH99988.1"/>
    </source>
</evidence>
<evidence type="ECO:0000313" key="2">
    <source>
        <dbReference type="Proteomes" id="UP000003172"/>
    </source>
</evidence>
<dbReference type="EMBL" id="CAII01000680">
    <property type="protein sequence ID" value="CCH99988.1"/>
    <property type="molecule type" value="Genomic_DNA"/>
</dbReference>
<reference evidence="1 2" key="1">
    <citation type="submission" date="2012-04" db="EMBL/GenBank/DDBJ databases">
        <authorList>
            <person name="Genoscope - CEA"/>
        </authorList>
    </citation>
    <scope>NUCLEOTIDE SEQUENCE [LARGE SCALE GENOMIC DNA]</scope>
    <source>
        <strain evidence="1 2">9717</strain>
    </source>
</reference>
<accession>I4FWG3</accession>
<proteinExistence type="predicted"/>
<dbReference type="HOGENOM" id="CLU_3063402_0_0_3"/>
<protein>
    <submittedName>
        <fullName evidence="1">Uncharacterized protein</fullName>
    </submittedName>
</protein>
<name>I4FWG3_MICAE</name>